<protein>
    <submittedName>
        <fullName evidence="1">Uncharacterized protein</fullName>
    </submittedName>
</protein>
<evidence type="ECO:0000313" key="1">
    <source>
        <dbReference type="EMBL" id="BCZ46969.1"/>
    </source>
</evidence>
<accession>A0ABN6IXW4</accession>
<evidence type="ECO:0000313" key="2">
    <source>
        <dbReference type="Proteomes" id="UP000824633"/>
    </source>
</evidence>
<dbReference type="EMBL" id="AP024849">
    <property type="protein sequence ID" value="BCZ46969.1"/>
    <property type="molecule type" value="Genomic_DNA"/>
</dbReference>
<organism evidence="1 2">
    <name type="scientific">Clostridium gelidum</name>
    <dbReference type="NCBI Taxonomy" id="704125"/>
    <lineage>
        <taxon>Bacteria</taxon>
        <taxon>Bacillati</taxon>
        <taxon>Bacillota</taxon>
        <taxon>Clostridia</taxon>
        <taxon>Eubacteriales</taxon>
        <taxon>Clostridiaceae</taxon>
        <taxon>Clostridium</taxon>
    </lineage>
</organism>
<name>A0ABN6IXW4_9CLOT</name>
<proteinExistence type="predicted"/>
<reference evidence="2" key="1">
    <citation type="submission" date="2021-07" db="EMBL/GenBank/DDBJ databases">
        <title>Complete genome sequencing of a Clostridium isolate.</title>
        <authorList>
            <person name="Ueki A."/>
            <person name="Tonouchi A."/>
        </authorList>
    </citation>
    <scope>NUCLEOTIDE SEQUENCE [LARGE SCALE GENOMIC DNA]</scope>
    <source>
        <strain evidence="2">C5S11</strain>
    </source>
</reference>
<dbReference type="Proteomes" id="UP000824633">
    <property type="component" value="Chromosome"/>
</dbReference>
<keyword evidence="2" id="KW-1185">Reference proteome</keyword>
<dbReference type="RefSeq" id="WP_224033364.1">
    <property type="nucleotide sequence ID" value="NZ_AP024849.1"/>
</dbReference>
<gene>
    <name evidence="1" type="ORF">psyc5s11_30360</name>
</gene>
<sequence>MFYLFLDLLKLQTTKDEFTEIIKMTDDDIKFNRVHFGKTTNLKEYIRICALCAKTFSRTVTTNMQNTLDALDRVVNATLERGDRGTNKSLREIIEEEVQKVKEQGGYYEKHIN</sequence>